<reference evidence="2 3" key="1">
    <citation type="journal article" date="2006" name="J. Bacteriol.">
        <title>Complete genome sequence of Yersinia pestis strains Antiqua and Nepal516: evidence of gene reduction in an emerging pathogen.</title>
        <authorList>
            <person name="Chain P.S."/>
            <person name="Hu P."/>
            <person name="Malfatti S.A."/>
            <person name="Radnedge L."/>
            <person name="Larimer F."/>
            <person name="Vergez L.M."/>
            <person name="Worsham P."/>
            <person name="Chu M.C."/>
            <person name="Andersen G.L."/>
        </authorList>
    </citation>
    <scope>NUCLEOTIDE SEQUENCE [LARGE SCALE GENOMIC DNA]</scope>
    <source>
        <strain evidence="2 3">Antiqua</strain>
    </source>
</reference>
<feature type="transmembrane region" description="Helical" evidence="1">
    <location>
        <begin position="6"/>
        <end position="27"/>
    </location>
</feature>
<keyword evidence="1" id="KW-0812">Transmembrane</keyword>
<dbReference type="EMBL" id="CP000308">
    <property type="protein sequence ID" value="ABG12372.1"/>
    <property type="molecule type" value="Genomic_DNA"/>
</dbReference>
<evidence type="ECO:0000256" key="1">
    <source>
        <dbReference type="SAM" id="Phobius"/>
    </source>
</evidence>
<feature type="transmembrane region" description="Helical" evidence="1">
    <location>
        <begin position="48"/>
        <end position="68"/>
    </location>
</feature>
<dbReference type="PATRIC" id="fig|360102.15.peg.3415"/>
<feature type="transmembrane region" description="Helical" evidence="1">
    <location>
        <begin position="122"/>
        <end position="147"/>
    </location>
</feature>
<dbReference type="RefSeq" id="WP_002209912.1">
    <property type="nucleotide sequence ID" value="NC_008150.1"/>
</dbReference>
<dbReference type="HOGENOM" id="CLU_1106374_0_0_6"/>
<feature type="transmembrane region" description="Helical" evidence="1">
    <location>
        <begin position="74"/>
        <end position="101"/>
    </location>
</feature>
<feature type="transmembrane region" description="Helical" evidence="1">
    <location>
        <begin position="153"/>
        <end position="171"/>
    </location>
</feature>
<keyword evidence="1" id="KW-1133">Transmembrane helix</keyword>
<evidence type="ECO:0000313" key="3">
    <source>
        <dbReference type="Proteomes" id="UP000001971"/>
    </source>
</evidence>
<dbReference type="AlphaFoldDB" id="A0A0E1P2K9"/>
<gene>
    <name evidence="2" type="ordered locus">YPA_0404</name>
</gene>
<dbReference type="KEGG" id="ypa:YPA_0404"/>
<dbReference type="Proteomes" id="UP000001971">
    <property type="component" value="Chromosome"/>
</dbReference>
<accession>A0A0E1P2K9</accession>
<protein>
    <submittedName>
        <fullName evidence="2">Putative membrane protein</fullName>
    </submittedName>
</protein>
<proteinExistence type="predicted"/>
<name>A0A0E1P2K9_YERPA</name>
<dbReference type="GeneID" id="57973773"/>
<evidence type="ECO:0000313" key="2">
    <source>
        <dbReference type="EMBL" id="ABG12372.1"/>
    </source>
</evidence>
<keyword evidence="1" id="KW-0472">Membrane</keyword>
<organism evidence="2 3">
    <name type="scientific">Yersinia pestis bv. Antiqua (strain Antiqua)</name>
    <dbReference type="NCBI Taxonomy" id="360102"/>
    <lineage>
        <taxon>Bacteria</taxon>
        <taxon>Pseudomonadati</taxon>
        <taxon>Pseudomonadota</taxon>
        <taxon>Gammaproteobacteria</taxon>
        <taxon>Enterobacterales</taxon>
        <taxon>Yersiniaceae</taxon>
        <taxon>Yersinia</taxon>
    </lineage>
</organism>
<sequence length="259" mass="29381" precursor="true">MKKVNLLVWIGLSLNLVLVLASWFFTVDYQELYGELGYRDRMLLDAIAVLRYYFAVSLVLQILSVIFLDKANKLSFGLAIISCLGMLPLSIVFLIGYLFTYNDYVYRGLKTFSLNETGKLDTYLNFATVRYFMLGAFATVAGVFMFFTDMPMSMLIIVVGVLNMINGIRLGPRPVIALMGDNLVFTPALMSNTYIISIEHVDLVESKKGKFKIKLNLEGLEKKITFQKNIMENDKDSSALEKILAKIEKNNGEKQHIFL</sequence>